<dbReference type="Pfam" id="PF20041">
    <property type="entry name" value="DUF6443"/>
    <property type="match status" value="1"/>
</dbReference>
<dbReference type="Pfam" id="PF25023">
    <property type="entry name" value="TEN_YD-shell"/>
    <property type="match status" value="1"/>
</dbReference>
<feature type="transmembrane region" description="Helical" evidence="2">
    <location>
        <begin position="2523"/>
        <end position="2544"/>
    </location>
</feature>
<accession>D4H805</accession>
<sequence>MSNSTKSRIPQIRPSQFEDSINNVFNKSVNLFRGDVNLAFDLVSLKGRNGLNAKATAIYGSNIKGDINRSNASSPTGILGLGWYLPFDRIEVRDRDNASINDNQYYLYTDNTSVELVATANRWTRTTLSKNNIEDLNQSKISESFVSEFIEAGLILNINSDVEVILKDQEWQISDAVNQRSFSITNEPDNLSVSPAGLVFEAFQYDFSHIVYYKQYERWEIVKDNGTSYFYGGNDDPANNIQWKVRWGNWSGKSALAKSSDGNKLQTRYPVAWNLVAVEDIWGDTISFMYETVEQQVGKDGLCFTKSCYLSKITDMLKRTICFNYGEKEYNIDSLSGAREYLAPNWDSPYTKVPDNSPSAYQDKYETRYLDNITVNNPQNVMLYKIQLSYTLSNFSSYKDDNPLYGDTVKRTLTGIQRVFADNCSSPGLIMAYSPYGSVNPGALCSAVTPNGAKIDYKYKQQSLPLCNRQYKISNPWPKSAKPRVWFGGDYTVNLWLNESTDQINVALYTWVGSWQKWEPETQNIDAAFSIDSVNVVTAEDFTCLSYSTPQSVKSYIHVYHKDNCQWGKWLQTPPITINSTNMQLAAGDNFFVICDQDNRVLKRYTWNCFNKSWIVEDISSDLKNSSPNSKPYLTATGKHYALLDYASESGGAHNNQLALYYQDNLYQWHHGGTKEMKFTIGGYNPDNSFGFYTSGSFIALTYITKEVSLSFDYTVKIISWDETFGSVTEKDFSYKLPKSNPSGVITIPFIAKFVNNSMIVSGPNLLRYNGEQWLQNSGLDFRDTCSDKDINWFAYGDDYAIATSNREYAVESRLVAFDANTDVTDWNSKGVPLYSKNDPTSDRKRHYFPTAGADIATMGNRIYHRGSQCSWENAVSDYQEVPYDIDSTSMINQGPRFISYLNIDGDTAKNTTELPLLNQFLGEQYTLNQRYFTQINADGSIRSNINGQFPSGLSTFVTYLPLDKDFNSADTITLNRYLDNTLQGDMTDYCVDSISIDNGYTATTTKFIFDINTASCDPTGAVFKYYKSTYYPGTDDVSSPRFGYTEQLYYNGIADQSGAYTFETDNQSSVLMDGQQVEQKIFDADGRLLHHEQQQLNTFTNISVAGKSYNLFGGYTRCVQNTSTKDGLVVRTLYQYDSRFGKLTQECFDNVTRNNTVETVYKSYQYAFQAYPWFIGKNIIDLPLSQFDSISNADGNEARTITSGSLQQYKPYERQDPESGTPAPTVWAGSESYVLQQEVNSSELHAGNLAKAAPGQQWQLVNTVLDRTFYGVITSQKDITKQIETTIWDKNQLMPVATFNNPGLNTCDFIGFEPYEDCQGWQLSGSKAKLSDNIIYGDAYTGSSCFQLKAQNKLEKTAALQQLETVIVSGWIKASQGFLKESGNVYLETGSDNPEKIAIIPAGEEKWLYWQAVIKKSSSNEQSLSVSITNEKNSGYLLINNIFIVPLACEMEAKFYDPVYSDEIASIGSNADTKRYAYDSMRQKFAEIGPQENTKKGSISYNTREWQDLSPYQYPQDTPSSDLEIIAADGGIYETFTSGEQTWNTWQRDQNKSWAIKNGQLCHAGSNKNTIKWLSTANTGTYAIGLTISSPDSAGTAFSLGIGDKLNASWDIKNGWKIVLNGTTHTDKTVNGKVPVNVMLMPLNGAVLLFAGGRQVFSVINDTQIKGVFTLSAKGNIQFSNPVTFLAPQVSVNYKNGDGQKIQSQVLNNTKCLVKNVLYDSMYNIIAETKIAGFDNTLFGYRKSFVKGFDSSTGVMIGEVSDYYPEDEGYPYSGTIYEASPLARPLKKGLPGKDFAITGDNKHNIQFCYNVTDQQSVAGISYHAGDFLVTSTTNANNTTVYTIYDRKGQTLGKQTNDGNGMLDAVQQVFDSAGNIIQILHPNYFTNSASADSFVTQNTYNFLGQLESRITPDVGETKYIYDQVGRIRFSTTAETTKKGTVLYKKYDAMGRITEEGEMVCKWGDGTQLQVIADSDPLYPQSHNWETLNSYDGTGEDITLQGRLWKTEKRSADNVIIENTYGYDNCGKANECILTIPNQKQQISRYTYNNLGNIIAIDYPDGAQVPRVCYTYNDMGQNIAIGTKDEPEKFASYRYNADGSLADEKLNCTGEKPLLRQMSYNSPGWITDINNSYADQKQILEHKFSYTAGGYKGAGYFNGNIAKVTNTDSITPENSFEYLFQYDSKGQLTVAQHTTNPAYSIGTGAPLSFDAAGNILTLQQGELLRDYSYQQGSNKLTAVKTGDSVQSFNYDKSGNITGTSDINLISYNMLNNLPFKVSNTDGSELTFAYNGINQRVIKRKTDGTQTLYVHGFSDCPIMEITNETKQYIYGVGGLTAMINDDGAHYVLKDHQGSVRMVISEKGNVETTLNYMPFGQLIADSSNNADFISYRYTGQEFDTELMLYNYRARFYDPNIGRFYSCDPKFQYNSPFVYSGNNPVNLTDPSGDELATFTVILLIGLAVGAVLGAGAATYTGIKAGLTGGKLAGYIFAGAAVGAAAGALSAAGGVGAFAAGSAAAAAATTTAGGIAAGVAAGAGVGATVGLAVGATQGVSQHFINDAFGVENSGTWQQSLLSGAITGAIGGAIAGGMAGAGGAMATQQAARYLEITGRNGWAYSPNSLSQVSNAYSSFGSMGVIPLPSFVSRIPNVNIPLAGGLQTLVLGKFSLPTIATVVGALAKQAVSPLLPSSGSSSGNVQSQSPDPMLTYYGQRAYNPSMSGSIGMEASLVMNPAMWNNSQE</sequence>
<dbReference type="EMBL" id="CP001968">
    <property type="protein sequence ID" value="ADD68154.1"/>
    <property type="molecule type" value="Genomic_DNA"/>
</dbReference>
<evidence type="ECO:0000259" key="3">
    <source>
        <dbReference type="Pfam" id="PF20041"/>
    </source>
</evidence>
<keyword evidence="6" id="KW-1185">Reference proteome</keyword>
<name>D4H805_DENA2</name>
<dbReference type="InterPro" id="IPR045619">
    <property type="entry name" value="DUF6443"/>
</dbReference>
<feature type="domain" description="DUF6443" evidence="3">
    <location>
        <begin position="1690"/>
        <end position="1804"/>
    </location>
</feature>
<dbReference type="eggNOG" id="COG3209">
    <property type="taxonomic scope" value="Bacteria"/>
</dbReference>
<dbReference type="InParanoid" id="D4H805"/>
<feature type="domain" description="Teneurin-like YD-shell" evidence="4">
    <location>
        <begin position="2164"/>
        <end position="2425"/>
    </location>
</feature>
<evidence type="ECO:0000313" key="6">
    <source>
        <dbReference type="Proteomes" id="UP000002012"/>
    </source>
</evidence>
<keyword evidence="1" id="KW-0677">Repeat</keyword>
<dbReference type="Gene3D" id="2.180.10.10">
    <property type="entry name" value="RHS repeat-associated core"/>
    <property type="match status" value="1"/>
</dbReference>
<protein>
    <submittedName>
        <fullName evidence="5">YD repeat protein</fullName>
    </submittedName>
</protein>
<organism evidence="5 6">
    <name type="scientific">Denitrovibrio acetiphilus (strain DSM 12809 / NBRC 114555 / N2460)</name>
    <dbReference type="NCBI Taxonomy" id="522772"/>
    <lineage>
        <taxon>Bacteria</taxon>
        <taxon>Pseudomonadati</taxon>
        <taxon>Deferribacterota</taxon>
        <taxon>Deferribacteres</taxon>
        <taxon>Deferribacterales</taxon>
        <taxon>Geovibrionaceae</taxon>
        <taxon>Denitrovibrio</taxon>
    </lineage>
</organism>
<evidence type="ECO:0000256" key="1">
    <source>
        <dbReference type="ARBA" id="ARBA00022737"/>
    </source>
</evidence>
<keyword evidence="2" id="KW-0812">Transmembrane</keyword>
<feature type="transmembrane region" description="Helical" evidence="2">
    <location>
        <begin position="2447"/>
        <end position="2471"/>
    </location>
</feature>
<dbReference type="PaxDb" id="522772-Dacet_1384"/>
<feature type="transmembrane region" description="Helical" evidence="2">
    <location>
        <begin position="2483"/>
        <end position="2511"/>
    </location>
</feature>
<dbReference type="InterPro" id="IPR056823">
    <property type="entry name" value="TEN-like_YD-shell"/>
</dbReference>
<dbReference type="RefSeq" id="WP_013010675.1">
    <property type="nucleotide sequence ID" value="NC_013943.1"/>
</dbReference>
<evidence type="ECO:0000313" key="5">
    <source>
        <dbReference type="EMBL" id="ADD68154.1"/>
    </source>
</evidence>
<dbReference type="KEGG" id="dap:Dacet_1384"/>
<evidence type="ECO:0000259" key="4">
    <source>
        <dbReference type="Pfam" id="PF25023"/>
    </source>
</evidence>
<dbReference type="HOGENOM" id="CLU_226637_0_0_0"/>
<keyword evidence="2" id="KW-0472">Membrane</keyword>
<dbReference type="PANTHER" id="PTHR32305:SF15">
    <property type="entry name" value="PROTEIN RHSA-RELATED"/>
    <property type="match status" value="1"/>
</dbReference>
<keyword evidence="2" id="KW-1133">Transmembrane helix</keyword>
<evidence type="ECO:0000256" key="2">
    <source>
        <dbReference type="SAM" id="Phobius"/>
    </source>
</evidence>
<dbReference type="Proteomes" id="UP000002012">
    <property type="component" value="Chromosome"/>
</dbReference>
<dbReference type="NCBIfam" id="TIGR03696">
    <property type="entry name" value="Rhs_assc_core"/>
    <property type="match status" value="1"/>
</dbReference>
<proteinExistence type="predicted"/>
<reference evidence="5 6" key="1">
    <citation type="journal article" date="2010" name="Stand. Genomic Sci.">
        <title>Complete genome sequence of Denitrovibrio acetiphilus type strain (N2460).</title>
        <authorList>
            <person name="Kiss H."/>
            <person name="Lang E."/>
            <person name="Lapidus A."/>
            <person name="Copeland A."/>
            <person name="Nolan M."/>
            <person name="Glavina Del Rio T."/>
            <person name="Chen F."/>
            <person name="Lucas S."/>
            <person name="Tice H."/>
            <person name="Cheng J.F."/>
            <person name="Han C."/>
            <person name="Goodwin L."/>
            <person name="Pitluck S."/>
            <person name="Liolios K."/>
            <person name="Pati A."/>
            <person name="Ivanova N."/>
            <person name="Mavromatis K."/>
            <person name="Chen A."/>
            <person name="Palaniappan K."/>
            <person name="Land M."/>
            <person name="Hauser L."/>
            <person name="Chang Y.J."/>
            <person name="Jeffries C.D."/>
            <person name="Detter J.C."/>
            <person name="Brettin T."/>
            <person name="Spring S."/>
            <person name="Rohde M."/>
            <person name="Goker M."/>
            <person name="Woyke T."/>
            <person name="Bristow J."/>
            <person name="Eisen J.A."/>
            <person name="Markowitz V."/>
            <person name="Hugenholtz P."/>
            <person name="Kyrpides N.C."/>
            <person name="Klenk H.P."/>
        </authorList>
    </citation>
    <scope>NUCLEOTIDE SEQUENCE [LARGE SCALE GENOMIC DNA]</scope>
    <source>
        <strain evidence="6">DSM 12809 / NBRC 114555 / N2460</strain>
    </source>
</reference>
<dbReference type="STRING" id="522772.Dacet_1384"/>
<dbReference type="PANTHER" id="PTHR32305">
    <property type="match status" value="1"/>
</dbReference>
<dbReference type="InterPro" id="IPR022385">
    <property type="entry name" value="Rhs_assc_core"/>
</dbReference>
<gene>
    <name evidence="5" type="ordered locus">Dacet_1384</name>
</gene>
<dbReference type="InterPro" id="IPR050708">
    <property type="entry name" value="T6SS_VgrG/RHS"/>
</dbReference>